<dbReference type="eggNOG" id="KOG2340">
    <property type="taxonomic scope" value="Eukaryota"/>
</dbReference>
<dbReference type="VEuPathDB" id="FungiDB:MELLADRAFT_115881"/>
<dbReference type="RefSeq" id="XP_007407938.1">
    <property type="nucleotide sequence ID" value="XM_007407876.1"/>
</dbReference>
<evidence type="ECO:0000259" key="9">
    <source>
        <dbReference type="Pfam" id="PF06862"/>
    </source>
</evidence>
<dbReference type="HOGENOM" id="CLU_018705_3_0_1"/>
<gene>
    <name evidence="11" type="ORF">MELLADRAFT_115881</name>
</gene>
<sequence length="681" mass="79079">MSKHSIQSNSESTSIKIDNARVKLLTLLNVTAAKPTKSLSKSQTPIQRDWNSIARSSISKSITHQTHSINQISLESTSTGILESSNQETLVEDFYSNHFGAETSLLNSTRIELSKDWKNWKLTSNSKLDEKRIIRYSINSPIPHQLDSSSKPIPKIVKTRNQWIENLTSHQTQVFESLKTYQDLWFTNLPYNQSRVDFRISIALWTLEHVKETRRQVLKNDKHLARIAQQNITPVSTVQDPNDSTTQTKPTPEMIEPDLRDQGFTRPKVLILLPFRSSAYDWVTKLIKYTTSPNPSKESIPKGFDRFEKEYTLPKGTEDKLETDEAREKYTLEHRMIFAGNVDDDFKLGIQLTSNPTQLKLYSNFFQSDWIIGSPVGLRKLIEKEGDADFLSSIEMVIADQMDVMLMQNWDHVEFLFDHLNQIPSKPRDTDFSRVKPWYLDDHAKHLRQTILLSSLSSPEQTSLFRRLTNQSGKSIEFYQANLIRSGILWKLKPGLQQTWLKFKFDEDLQEEEEMRLKVFKEKLLIPLLASAMVKSGLGGIMIFVTDYFEFVKLEEYMRTLDEIKFVSISEYSTPSEINAARSAFFNQHVSFLIVTERFHFYHRYKLRGAKEILFYSPPIHSDYYLEFCNEYPFEKGRVDVEEVKVKVLFSDLDSNRIERIVGLDGCRKMVKGDGMKFTFV</sequence>
<dbReference type="Gene3D" id="3.40.50.300">
    <property type="entry name" value="P-loop containing nucleotide triphosphate hydrolases"/>
    <property type="match status" value="1"/>
</dbReference>
<dbReference type="InterPro" id="IPR010678">
    <property type="entry name" value="UTP25"/>
</dbReference>
<dbReference type="GeneID" id="18925710"/>
<organism evidence="12">
    <name type="scientific">Melampsora larici-populina (strain 98AG31 / pathotype 3-4-7)</name>
    <name type="common">Poplar leaf rust fungus</name>
    <dbReference type="NCBI Taxonomy" id="747676"/>
    <lineage>
        <taxon>Eukaryota</taxon>
        <taxon>Fungi</taxon>
        <taxon>Dikarya</taxon>
        <taxon>Basidiomycota</taxon>
        <taxon>Pucciniomycotina</taxon>
        <taxon>Pucciniomycetes</taxon>
        <taxon>Pucciniales</taxon>
        <taxon>Melampsoraceae</taxon>
        <taxon>Melampsora</taxon>
    </lineage>
</organism>
<dbReference type="Pfam" id="PF22916">
    <property type="entry name" value="UTP25_NTPase-like"/>
    <property type="match status" value="1"/>
</dbReference>
<feature type="region of interest" description="Disordered" evidence="8">
    <location>
        <begin position="236"/>
        <end position="259"/>
    </location>
</feature>
<evidence type="ECO:0000259" key="10">
    <source>
        <dbReference type="Pfam" id="PF22916"/>
    </source>
</evidence>
<protein>
    <recommendedName>
        <fullName evidence="4 7">U3 small nucleolar RNA-associated protein 25</fullName>
        <shortName evidence="7">U3 snoRNA-associated protein 25</shortName>
    </recommendedName>
</protein>
<keyword evidence="12" id="KW-1185">Reference proteome</keyword>
<keyword evidence="7" id="KW-0698">rRNA processing</keyword>
<dbReference type="SUPFAM" id="SSF52540">
    <property type="entry name" value="P-loop containing nucleoside triphosphate hydrolases"/>
    <property type="match status" value="1"/>
</dbReference>
<evidence type="ECO:0000313" key="12">
    <source>
        <dbReference type="Proteomes" id="UP000001072"/>
    </source>
</evidence>
<evidence type="ECO:0000256" key="8">
    <source>
        <dbReference type="SAM" id="MobiDB-lite"/>
    </source>
</evidence>
<evidence type="ECO:0000256" key="7">
    <source>
        <dbReference type="RuleBase" id="RU365070"/>
    </source>
</evidence>
<keyword evidence="5 7" id="KW-0539">Nucleus</keyword>
<accession>F4RFB5</accession>
<keyword evidence="6 7" id="KW-0687">Ribonucleoprotein</keyword>
<proteinExistence type="inferred from homology"/>
<comment type="function">
    <text evidence="1 7">DEAD-box RNA helicase-like protein required for pre-18S rRNA processing, specifically at sites A0, A1, and A2.</text>
</comment>
<dbReference type="InterPro" id="IPR027417">
    <property type="entry name" value="P-loop_NTPase"/>
</dbReference>
<dbReference type="FunCoup" id="F4RFB5">
    <property type="interactions" value="713"/>
</dbReference>
<comment type="subcellular location">
    <subcellularLocation>
        <location evidence="2 7">Nucleus</location>
        <location evidence="2 7">Nucleolus</location>
    </subcellularLocation>
</comment>
<feature type="compositionally biased region" description="Polar residues" evidence="8">
    <location>
        <begin position="236"/>
        <end position="250"/>
    </location>
</feature>
<evidence type="ECO:0000256" key="2">
    <source>
        <dbReference type="ARBA" id="ARBA00004604"/>
    </source>
</evidence>
<dbReference type="Proteomes" id="UP000001072">
    <property type="component" value="Unassembled WGS sequence"/>
</dbReference>
<name>F4RFB5_MELLP</name>
<evidence type="ECO:0000256" key="3">
    <source>
        <dbReference type="ARBA" id="ARBA00009223"/>
    </source>
</evidence>
<dbReference type="InParanoid" id="F4RFB5"/>
<comment type="similarity">
    <text evidence="3 7">Belongs to the UTP25 family.</text>
</comment>
<keyword evidence="7" id="KW-0690">Ribosome biogenesis</keyword>
<dbReference type="AlphaFoldDB" id="F4RFB5"/>
<dbReference type="STRING" id="747676.F4RFB5"/>
<feature type="domain" description="UTP25 C-terminal" evidence="9">
    <location>
        <begin position="491"/>
        <end position="680"/>
    </location>
</feature>
<evidence type="ECO:0000256" key="1">
    <source>
        <dbReference type="ARBA" id="ARBA00002883"/>
    </source>
</evidence>
<comment type="subunit">
    <text evidence="7">Component of the ribosomal small subunit (SSU) processome composed of at least 40 protein subunits and snoRNA U3.</text>
</comment>
<dbReference type="InterPro" id="IPR053939">
    <property type="entry name" value="UTP25_C"/>
</dbReference>
<feature type="domain" description="UTP25 NTP hydrolase-like" evidence="10">
    <location>
        <begin position="181"/>
        <end position="474"/>
    </location>
</feature>
<reference evidence="12" key="1">
    <citation type="journal article" date="2011" name="Proc. Natl. Acad. Sci. U.S.A.">
        <title>Obligate biotrophy features unraveled by the genomic analysis of rust fungi.</title>
        <authorList>
            <person name="Duplessis S."/>
            <person name="Cuomo C.A."/>
            <person name="Lin Y.-C."/>
            <person name="Aerts A."/>
            <person name="Tisserant E."/>
            <person name="Veneault-Fourrey C."/>
            <person name="Joly D.L."/>
            <person name="Hacquard S."/>
            <person name="Amselem J."/>
            <person name="Cantarel B.L."/>
            <person name="Chiu R."/>
            <person name="Coutinho P.M."/>
            <person name="Feau N."/>
            <person name="Field M."/>
            <person name="Frey P."/>
            <person name="Gelhaye E."/>
            <person name="Goldberg J."/>
            <person name="Grabherr M.G."/>
            <person name="Kodira C.D."/>
            <person name="Kohler A."/>
            <person name="Kuees U."/>
            <person name="Lindquist E.A."/>
            <person name="Lucas S.M."/>
            <person name="Mago R."/>
            <person name="Mauceli E."/>
            <person name="Morin E."/>
            <person name="Murat C."/>
            <person name="Pangilinan J.L."/>
            <person name="Park R."/>
            <person name="Pearson M."/>
            <person name="Quesneville H."/>
            <person name="Rouhier N."/>
            <person name="Sakthikumar S."/>
            <person name="Salamov A.A."/>
            <person name="Schmutz J."/>
            <person name="Selles B."/>
            <person name="Shapiro H."/>
            <person name="Tanguay P."/>
            <person name="Tuskan G.A."/>
            <person name="Henrissat B."/>
            <person name="Van de Peer Y."/>
            <person name="Rouze P."/>
            <person name="Ellis J.G."/>
            <person name="Dodds P.N."/>
            <person name="Schein J.E."/>
            <person name="Zhong S."/>
            <person name="Hamelin R.C."/>
            <person name="Grigoriev I.V."/>
            <person name="Szabo L.J."/>
            <person name="Martin F."/>
        </authorList>
    </citation>
    <scope>NUCLEOTIDE SEQUENCE [LARGE SCALE GENOMIC DNA]</scope>
    <source>
        <strain evidence="12">98AG31 / pathotype 3-4-7</strain>
    </source>
</reference>
<dbReference type="GO" id="GO:0019843">
    <property type="term" value="F:rRNA binding"/>
    <property type="evidence" value="ECO:0007669"/>
    <property type="project" value="TreeGrafter"/>
</dbReference>
<evidence type="ECO:0000256" key="6">
    <source>
        <dbReference type="ARBA" id="ARBA00023274"/>
    </source>
</evidence>
<dbReference type="GO" id="GO:0034511">
    <property type="term" value="F:U3 snoRNA binding"/>
    <property type="evidence" value="ECO:0007669"/>
    <property type="project" value="InterPro"/>
</dbReference>
<evidence type="ECO:0000256" key="4">
    <source>
        <dbReference type="ARBA" id="ARBA00015422"/>
    </source>
</evidence>
<dbReference type="InterPro" id="IPR053940">
    <property type="entry name" value="UTP25_NTPase-like"/>
</dbReference>
<dbReference type="EMBL" id="GL883099">
    <property type="protein sequence ID" value="EGG08964.1"/>
    <property type="molecule type" value="Genomic_DNA"/>
</dbReference>
<dbReference type="OrthoDB" id="10264378at2759"/>
<dbReference type="KEGG" id="mlr:MELLADRAFT_115881"/>
<dbReference type="Pfam" id="PF06862">
    <property type="entry name" value="Utp25_C"/>
    <property type="match status" value="1"/>
</dbReference>
<dbReference type="GO" id="GO:0032040">
    <property type="term" value="C:small-subunit processome"/>
    <property type="evidence" value="ECO:0007669"/>
    <property type="project" value="TreeGrafter"/>
</dbReference>
<dbReference type="PANTHER" id="PTHR12933">
    <property type="entry name" value="ORF PROTEIN-RELATED"/>
    <property type="match status" value="1"/>
</dbReference>
<evidence type="ECO:0000256" key="5">
    <source>
        <dbReference type="ARBA" id="ARBA00023242"/>
    </source>
</evidence>
<dbReference type="PANTHER" id="PTHR12933:SF0">
    <property type="entry name" value="U3 SMALL NUCLEOLAR RNA-ASSOCIATED PROTEIN 25 HOMOLOG"/>
    <property type="match status" value="1"/>
</dbReference>
<dbReference type="GO" id="GO:0000462">
    <property type="term" value="P:maturation of SSU-rRNA from tricistronic rRNA transcript (SSU-rRNA, 5.8S rRNA, LSU-rRNA)"/>
    <property type="evidence" value="ECO:0007669"/>
    <property type="project" value="TreeGrafter"/>
</dbReference>
<evidence type="ECO:0000313" key="11">
    <source>
        <dbReference type="EMBL" id="EGG08964.1"/>
    </source>
</evidence>